<dbReference type="InterPro" id="IPR042099">
    <property type="entry name" value="ANL_N_sf"/>
</dbReference>
<feature type="domain" description="AMP-dependent synthetase/ligase" evidence="2">
    <location>
        <begin position="28"/>
        <end position="405"/>
    </location>
</feature>
<dbReference type="PANTHER" id="PTHR22754">
    <property type="entry name" value="DISCO-INTERACTING PROTEIN 2 DIP2 -RELATED"/>
    <property type="match status" value="1"/>
</dbReference>
<dbReference type="SUPFAM" id="SSF56801">
    <property type="entry name" value="Acetyl-CoA synthetase-like"/>
    <property type="match status" value="1"/>
</dbReference>
<evidence type="ECO:0000313" key="3">
    <source>
        <dbReference type="EMBL" id="MCS5735604.1"/>
    </source>
</evidence>
<dbReference type="EMBL" id="JANLCJ010000007">
    <property type="protein sequence ID" value="MCS5735604.1"/>
    <property type="molecule type" value="Genomic_DNA"/>
</dbReference>
<comment type="similarity">
    <text evidence="1">Belongs to the ATP-dependent AMP-binding enzyme family.</text>
</comment>
<organism evidence="3 4">
    <name type="scientific">Herbiconiux daphne</name>
    <dbReference type="NCBI Taxonomy" id="2970914"/>
    <lineage>
        <taxon>Bacteria</taxon>
        <taxon>Bacillati</taxon>
        <taxon>Actinomycetota</taxon>
        <taxon>Actinomycetes</taxon>
        <taxon>Micrococcales</taxon>
        <taxon>Microbacteriaceae</taxon>
        <taxon>Herbiconiux</taxon>
    </lineage>
</organism>
<proteinExistence type="inferred from homology"/>
<dbReference type="Proteomes" id="UP001165586">
    <property type="component" value="Unassembled WGS sequence"/>
</dbReference>
<name>A0ABT2H6S3_9MICO</name>
<dbReference type="RefSeq" id="WP_259540546.1">
    <property type="nucleotide sequence ID" value="NZ_JANLCJ010000007.1"/>
</dbReference>
<evidence type="ECO:0000256" key="1">
    <source>
        <dbReference type="ARBA" id="ARBA00006432"/>
    </source>
</evidence>
<dbReference type="PANTHER" id="PTHR22754:SF32">
    <property type="entry name" value="DISCO-INTERACTING PROTEIN 2"/>
    <property type="match status" value="1"/>
</dbReference>
<sequence>MTRTPPETLVDALQSTALTRGDDRGIVFYASPDSSDYRGYASLDEHARTIAQAIAVAGYGPGDAAVVALQPGLAWADGLYGALYAGLAMVPTPAAGPGLAGRITGLAVASKAAVLIADASVVDLLGDAADDLGVAVLTIESLLATGDAAAWEKPAIDAGSTALLMFTSGSTGDPKGVIGTHGGLLASSYVVAEAMNFGPESTFVGWLPMHHAMGLCLEVLTPATAGVQSVATSPEQFQRRPLFWLQLISDHRGTATAAGNFAFGLCAQLATDEQIAALDLSSLEWTISGSEPVRPETVQAFLDRFASTGLRSSTIAPALGMTEAMLITMKPYDDDFVTRYFDAGLLETGELVAAEGDGSIELVSVGHPLPRTTLKIVDPDRLVEVSDGQVGELWISSPVVSPGYFERPEATAETFGFHLAGDDRSYMRSGDLAATLDGELYVTGRLKEVIIIRGRNIYPQDIEAAAAALSPALGIAAAFELSGPRPGVGVVVEVDEELTEGVTLDELSSLVTETVTKRFSIPSVTVSLTPIGSLPRTPTGKIRRKPTRQQLDNAELVVLHPAGVPAAASASAR</sequence>
<keyword evidence="4" id="KW-1185">Reference proteome</keyword>
<protein>
    <submittedName>
        <fullName evidence="3">AMP-binding protein</fullName>
    </submittedName>
</protein>
<dbReference type="Gene3D" id="3.40.50.12780">
    <property type="entry name" value="N-terminal domain of ligase-like"/>
    <property type="match status" value="1"/>
</dbReference>
<dbReference type="InterPro" id="IPR000873">
    <property type="entry name" value="AMP-dep_synth/lig_dom"/>
</dbReference>
<gene>
    <name evidence="3" type="ORF">N1032_17815</name>
</gene>
<comment type="caution">
    <text evidence="3">The sequence shown here is derived from an EMBL/GenBank/DDBJ whole genome shotgun (WGS) entry which is preliminary data.</text>
</comment>
<evidence type="ECO:0000259" key="2">
    <source>
        <dbReference type="Pfam" id="PF00501"/>
    </source>
</evidence>
<evidence type="ECO:0000313" key="4">
    <source>
        <dbReference type="Proteomes" id="UP001165586"/>
    </source>
</evidence>
<dbReference type="Pfam" id="PF00501">
    <property type="entry name" value="AMP-binding"/>
    <property type="match status" value="1"/>
</dbReference>
<accession>A0ABT2H6S3</accession>
<dbReference type="PROSITE" id="PS00455">
    <property type="entry name" value="AMP_BINDING"/>
    <property type="match status" value="1"/>
</dbReference>
<dbReference type="Gene3D" id="3.30.300.30">
    <property type="match status" value="1"/>
</dbReference>
<reference evidence="3" key="1">
    <citation type="submission" date="2022-08" db="EMBL/GenBank/DDBJ databases">
        <authorList>
            <person name="Deng Y."/>
            <person name="Han X.-F."/>
            <person name="Zhang Y.-Q."/>
        </authorList>
    </citation>
    <scope>NUCLEOTIDE SEQUENCE</scope>
    <source>
        <strain evidence="3">CPCC 203386</strain>
    </source>
</reference>
<dbReference type="InterPro" id="IPR045851">
    <property type="entry name" value="AMP-bd_C_sf"/>
</dbReference>
<dbReference type="InterPro" id="IPR020845">
    <property type="entry name" value="AMP-binding_CS"/>
</dbReference>